<protein>
    <recommendedName>
        <fullName evidence="4">DUF4426 domain-containing protein</fullName>
    </recommendedName>
</protein>
<evidence type="ECO:0000313" key="3">
    <source>
        <dbReference type="Proteomes" id="UP001596425"/>
    </source>
</evidence>
<keyword evidence="1" id="KW-0732">Signal</keyword>
<reference evidence="3" key="1">
    <citation type="journal article" date="2019" name="Int. J. Syst. Evol. Microbiol.">
        <title>The Global Catalogue of Microorganisms (GCM) 10K type strain sequencing project: providing services to taxonomists for standard genome sequencing and annotation.</title>
        <authorList>
            <consortium name="The Broad Institute Genomics Platform"/>
            <consortium name="The Broad Institute Genome Sequencing Center for Infectious Disease"/>
            <person name="Wu L."/>
            <person name="Ma J."/>
        </authorList>
    </citation>
    <scope>NUCLEOTIDE SEQUENCE [LARGE SCALE GENOMIC DNA]</scope>
    <source>
        <strain evidence="3">CGMCC 1.13718</strain>
    </source>
</reference>
<dbReference type="RefSeq" id="WP_193195117.1">
    <property type="nucleotide sequence ID" value="NZ_JACZFR010000079.1"/>
</dbReference>
<gene>
    <name evidence="2" type="ORF">ACFQBM_17195</name>
</gene>
<dbReference type="Proteomes" id="UP001596425">
    <property type="component" value="Unassembled WGS sequence"/>
</dbReference>
<proteinExistence type="predicted"/>
<evidence type="ECO:0008006" key="4">
    <source>
        <dbReference type="Google" id="ProtNLM"/>
    </source>
</evidence>
<keyword evidence="3" id="KW-1185">Reference proteome</keyword>
<feature type="signal peptide" evidence="1">
    <location>
        <begin position="1"/>
        <end position="18"/>
    </location>
</feature>
<comment type="caution">
    <text evidence="2">The sequence shown here is derived from an EMBL/GenBank/DDBJ whole genome shotgun (WGS) entry which is preliminary data.</text>
</comment>
<accession>A0ABW1YQH7</accession>
<dbReference type="EMBL" id="JBHSVR010000001">
    <property type="protein sequence ID" value="MFC6635028.1"/>
    <property type="molecule type" value="Genomic_DNA"/>
</dbReference>
<organism evidence="2 3">
    <name type="scientific">Microbulbifer taiwanensis</name>
    <dbReference type="NCBI Taxonomy" id="986746"/>
    <lineage>
        <taxon>Bacteria</taxon>
        <taxon>Pseudomonadati</taxon>
        <taxon>Pseudomonadota</taxon>
        <taxon>Gammaproteobacteria</taxon>
        <taxon>Cellvibrionales</taxon>
        <taxon>Microbulbiferaceae</taxon>
        <taxon>Microbulbifer</taxon>
    </lineage>
</organism>
<name>A0ABW1YQH7_9GAMM</name>
<feature type="chain" id="PRO_5045967998" description="DUF4426 domain-containing protein" evidence="1">
    <location>
        <begin position="19"/>
        <end position="153"/>
    </location>
</feature>
<sequence length="153" mass="17446">MKIPYFLLLIVFCSAAQADTFHSVVERIKGDACDIIALDGRYNCKNLVYIDLQLQDKNAESNYIPHAKVKFALLSSERLEEIDLSKIKNETAKRLLELRSLSQGFEKPMNYTYEAIDVYLYFDAAKDSPIKITTYETSFSLRDSEGSKSGNPR</sequence>
<evidence type="ECO:0000256" key="1">
    <source>
        <dbReference type="SAM" id="SignalP"/>
    </source>
</evidence>
<evidence type="ECO:0000313" key="2">
    <source>
        <dbReference type="EMBL" id="MFC6635028.1"/>
    </source>
</evidence>